<organism evidence="1 2">
    <name type="scientific">Portunus trituberculatus</name>
    <name type="common">Swimming crab</name>
    <name type="synonym">Neptunus trituberculatus</name>
    <dbReference type="NCBI Taxonomy" id="210409"/>
    <lineage>
        <taxon>Eukaryota</taxon>
        <taxon>Metazoa</taxon>
        <taxon>Ecdysozoa</taxon>
        <taxon>Arthropoda</taxon>
        <taxon>Crustacea</taxon>
        <taxon>Multicrustacea</taxon>
        <taxon>Malacostraca</taxon>
        <taxon>Eumalacostraca</taxon>
        <taxon>Eucarida</taxon>
        <taxon>Decapoda</taxon>
        <taxon>Pleocyemata</taxon>
        <taxon>Brachyura</taxon>
        <taxon>Eubrachyura</taxon>
        <taxon>Portunoidea</taxon>
        <taxon>Portunidae</taxon>
        <taxon>Portuninae</taxon>
        <taxon>Portunus</taxon>
    </lineage>
</organism>
<dbReference type="Proteomes" id="UP000324222">
    <property type="component" value="Unassembled WGS sequence"/>
</dbReference>
<dbReference type="EMBL" id="VSRR010020432">
    <property type="protein sequence ID" value="MPC63124.1"/>
    <property type="molecule type" value="Genomic_DNA"/>
</dbReference>
<keyword evidence="2" id="KW-1185">Reference proteome</keyword>
<sequence length="62" mass="7293">MIDRTHTLYLPPISSLQWGGLQGQGVWTQRVAIWRHSKKNVNWWARLRAFFNPSDFLPLSLT</sequence>
<accession>A0A5B7H2R7</accession>
<evidence type="ECO:0000313" key="2">
    <source>
        <dbReference type="Proteomes" id="UP000324222"/>
    </source>
</evidence>
<comment type="caution">
    <text evidence="1">The sequence shown here is derived from an EMBL/GenBank/DDBJ whole genome shotgun (WGS) entry which is preliminary data.</text>
</comment>
<gene>
    <name evidence="1" type="ORF">E2C01_057218</name>
</gene>
<dbReference type="AlphaFoldDB" id="A0A5B7H2R7"/>
<name>A0A5B7H2R7_PORTR</name>
<reference evidence="1 2" key="1">
    <citation type="submission" date="2019-05" db="EMBL/GenBank/DDBJ databases">
        <title>Another draft genome of Portunus trituberculatus and its Hox gene families provides insights of decapod evolution.</title>
        <authorList>
            <person name="Jeong J.-H."/>
            <person name="Song I."/>
            <person name="Kim S."/>
            <person name="Choi T."/>
            <person name="Kim D."/>
            <person name="Ryu S."/>
            <person name="Kim W."/>
        </authorList>
    </citation>
    <scope>NUCLEOTIDE SEQUENCE [LARGE SCALE GENOMIC DNA]</scope>
    <source>
        <tissue evidence="1">Muscle</tissue>
    </source>
</reference>
<proteinExistence type="predicted"/>
<protein>
    <submittedName>
        <fullName evidence="1">Uncharacterized protein</fullName>
    </submittedName>
</protein>
<evidence type="ECO:0000313" key="1">
    <source>
        <dbReference type="EMBL" id="MPC63124.1"/>
    </source>
</evidence>